<dbReference type="AlphaFoldDB" id="A0A1H3DXI7"/>
<dbReference type="SUPFAM" id="SSF46689">
    <property type="entry name" value="Homeodomain-like"/>
    <property type="match status" value="1"/>
</dbReference>
<dbReference type="InterPro" id="IPR050624">
    <property type="entry name" value="HTH-type_Tx_Regulator"/>
</dbReference>
<keyword evidence="5" id="KW-1185">Reference proteome</keyword>
<evidence type="ECO:0000256" key="1">
    <source>
        <dbReference type="ARBA" id="ARBA00023125"/>
    </source>
</evidence>
<keyword evidence="1 2" id="KW-0238">DNA-binding</keyword>
<dbReference type="PRINTS" id="PR00455">
    <property type="entry name" value="HTHTETR"/>
</dbReference>
<evidence type="ECO:0000259" key="3">
    <source>
        <dbReference type="PROSITE" id="PS50977"/>
    </source>
</evidence>
<evidence type="ECO:0000313" key="4">
    <source>
        <dbReference type="EMBL" id="SDX70339.1"/>
    </source>
</evidence>
<dbReference type="GO" id="GO:0003677">
    <property type="term" value="F:DNA binding"/>
    <property type="evidence" value="ECO:0007669"/>
    <property type="project" value="UniProtKB-UniRule"/>
</dbReference>
<feature type="domain" description="HTH tetR-type" evidence="3">
    <location>
        <begin position="1"/>
        <end position="59"/>
    </location>
</feature>
<dbReference type="PANTHER" id="PTHR43479:SF11">
    <property type="entry name" value="ACREF_ENVCD OPERON REPRESSOR-RELATED"/>
    <property type="match status" value="1"/>
</dbReference>
<reference evidence="4 5" key="1">
    <citation type="submission" date="2016-10" db="EMBL/GenBank/DDBJ databases">
        <authorList>
            <person name="de Groot N.N."/>
        </authorList>
    </citation>
    <scope>NUCLEOTIDE SEQUENCE [LARGE SCALE GENOMIC DNA]</scope>
    <source>
        <strain evidence="4 5">DSM 24956</strain>
    </source>
</reference>
<dbReference type="InterPro" id="IPR009057">
    <property type="entry name" value="Homeodomain-like_sf"/>
</dbReference>
<dbReference type="RefSeq" id="WP_090124521.1">
    <property type="nucleotide sequence ID" value="NZ_FNNJ01000008.1"/>
</dbReference>
<evidence type="ECO:0000313" key="5">
    <source>
        <dbReference type="Proteomes" id="UP000199595"/>
    </source>
</evidence>
<dbReference type="InterPro" id="IPR001647">
    <property type="entry name" value="HTH_TetR"/>
</dbReference>
<gene>
    <name evidence="4" type="ORF">SAMN05444411_10883</name>
</gene>
<proteinExistence type="predicted"/>
<dbReference type="STRING" id="762486.SAMN05444411_10883"/>
<dbReference type="Pfam" id="PF00440">
    <property type="entry name" value="TetR_N"/>
    <property type="match status" value="1"/>
</dbReference>
<dbReference type="PANTHER" id="PTHR43479">
    <property type="entry name" value="ACREF/ENVCD OPERON REPRESSOR-RELATED"/>
    <property type="match status" value="1"/>
</dbReference>
<dbReference type="EMBL" id="FNNJ01000008">
    <property type="protein sequence ID" value="SDX70339.1"/>
    <property type="molecule type" value="Genomic_DNA"/>
</dbReference>
<dbReference type="PROSITE" id="PS50977">
    <property type="entry name" value="HTH_TETR_2"/>
    <property type="match status" value="1"/>
</dbReference>
<feature type="DNA-binding region" description="H-T-H motif" evidence="2">
    <location>
        <begin position="22"/>
        <end position="41"/>
    </location>
</feature>
<protein>
    <submittedName>
        <fullName evidence="4">Transcriptional regulator, TetR family</fullName>
    </submittedName>
</protein>
<accession>A0A1H3DXI7</accession>
<organism evidence="4 5">
    <name type="scientific">Lutibacter oricola</name>
    <dbReference type="NCBI Taxonomy" id="762486"/>
    <lineage>
        <taxon>Bacteria</taxon>
        <taxon>Pseudomonadati</taxon>
        <taxon>Bacteroidota</taxon>
        <taxon>Flavobacteriia</taxon>
        <taxon>Flavobacteriales</taxon>
        <taxon>Flavobacteriaceae</taxon>
        <taxon>Lutibacter</taxon>
    </lineage>
</organism>
<dbReference type="Proteomes" id="UP000199595">
    <property type="component" value="Unassembled WGS sequence"/>
</dbReference>
<evidence type="ECO:0000256" key="2">
    <source>
        <dbReference type="PROSITE-ProRule" id="PRU00335"/>
    </source>
</evidence>
<sequence length="202" mass="23648">MKETILDKTGEIFLKFGFKSVTMDDIANDLGISKKTLYKHFKNKEDLVDQAIISFHEKCLEKINCICAIGHNAIEENFEVKKIFKDLLQTSDESPMFQLKKYYPKTYDKVMVKEFEEFQACIVRNIENGINEGLYRKNIKKSVVSRFYFALIFSVHDDNLFTYKKNTINQLEIDVLEFYTRAISTPKGIKELEKQLAKLNNN</sequence>
<name>A0A1H3DXI7_9FLAO</name>
<dbReference type="OrthoDB" id="881297at2"/>
<dbReference type="Gene3D" id="1.10.357.10">
    <property type="entry name" value="Tetracycline Repressor, domain 2"/>
    <property type="match status" value="1"/>
</dbReference>